<proteinExistence type="predicted"/>
<organism evidence="1">
    <name type="scientific">marine sediment metagenome</name>
    <dbReference type="NCBI Taxonomy" id="412755"/>
    <lineage>
        <taxon>unclassified sequences</taxon>
        <taxon>metagenomes</taxon>
        <taxon>ecological metagenomes</taxon>
    </lineage>
</organism>
<accession>A0A0F9G5H7</accession>
<protein>
    <submittedName>
        <fullName evidence="1">Uncharacterized protein</fullName>
    </submittedName>
</protein>
<dbReference type="EMBL" id="LAZR01019036">
    <property type="protein sequence ID" value="KKL94019.1"/>
    <property type="molecule type" value="Genomic_DNA"/>
</dbReference>
<reference evidence="1" key="1">
    <citation type="journal article" date="2015" name="Nature">
        <title>Complex archaea that bridge the gap between prokaryotes and eukaryotes.</title>
        <authorList>
            <person name="Spang A."/>
            <person name="Saw J.H."/>
            <person name="Jorgensen S.L."/>
            <person name="Zaremba-Niedzwiedzka K."/>
            <person name="Martijn J."/>
            <person name="Lind A.E."/>
            <person name="van Eijk R."/>
            <person name="Schleper C."/>
            <person name="Guy L."/>
            <person name="Ettema T.J."/>
        </authorList>
    </citation>
    <scope>NUCLEOTIDE SEQUENCE</scope>
</reference>
<evidence type="ECO:0000313" key="1">
    <source>
        <dbReference type="EMBL" id="KKL94019.1"/>
    </source>
</evidence>
<name>A0A0F9G5H7_9ZZZZ</name>
<sequence>MKVKHLKKWLDNFIDEADVEYTISLRHHTRTGVTVTLHITYNGQPSVATLDLDKEEGYVQC</sequence>
<dbReference type="AlphaFoldDB" id="A0A0F9G5H7"/>
<comment type="caution">
    <text evidence="1">The sequence shown here is derived from an EMBL/GenBank/DDBJ whole genome shotgun (WGS) entry which is preliminary data.</text>
</comment>
<gene>
    <name evidence="1" type="ORF">LCGC14_1868830</name>
</gene>